<dbReference type="Proteomes" id="UP000254603">
    <property type="component" value="Unassembled WGS sequence"/>
</dbReference>
<name>A0A378XDJ3_9BURK</name>
<organism evidence="3 4">
    <name type="scientific">Oligella ureolytica</name>
    <dbReference type="NCBI Taxonomy" id="90244"/>
    <lineage>
        <taxon>Bacteria</taxon>
        <taxon>Pseudomonadati</taxon>
        <taxon>Pseudomonadota</taxon>
        <taxon>Betaproteobacteria</taxon>
        <taxon>Burkholderiales</taxon>
        <taxon>Alcaligenaceae</taxon>
        <taxon>Oligella</taxon>
    </lineage>
</organism>
<keyword evidence="5" id="KW-1185">Reference proteome</keyword>
<evidence type="ECO:0000313" key="4">
    <source>
        <dbReference type="Proteomes" id="UP000254603"/>
    </source>
</evidence>
<dbReference type="OrthoDB" id="9814826at2"/>
<dbReference type="PANTHER" id="PTHR43252:SF7">
    <property type="entry name" value="TRANSCRIPTIONAL REGULATOR YQJI"/>
    <property type="match status" value="1"/>
</dbReference>
<evidence type="ECO:0000313" key="5">
    <source>
        <dbReference type="Proteomes" id="UP000594903"/>
    </source>
</evidence>
<accession>A0A378XDJ3</accession>
<dbReference type="EMBL" id="UGSB01000001">
    <property type="protein sequence ID" value="SUA53021.1"/>
    <property type="molecule type" value="Genomic_DNA"/>
</dbReference>
<dbReference type="STRING" id="1122619.GCA_000373745_00467"/>
<proteinExistence type="predicted"/>
<sequence length="176" mass="20074">MTTHRRHTELTNGRKFTADELQLMLLQLLAEAPAHGYELIKRLKHISADYYRPSPGVLYPALATLESLGFAEVETKGRRKKYHLTTSGKMHLQQHATDADELFIILRHVAKKMLWVKYANSNPVLATEVTGWTPDYIASRDALRSALFSIDDSCIEEQQRVAKILQRTAEEILNKS</sequence>
<dbReference type="SUPFAM" id="SSF46785">
    <property type="entry name" value="Winged helix' DNA-binding domain"/>
    <property type="match status" value="1"/>
</dbReference>
<evidence type="ECO:0000313" key="3">
    <source>
        <dbReference type="EMBL" id="SUA53021.1"/>
    </source>
</evidence>
<gene>
    <name evidence="3" type="primary">yqjI</name>
    <name evidence="2" type="ORF">I6G29_04760</name>
    <name evidence="3" type="ORF">NCTC11997_01003</name>
</gene>
<dbReference type="PANTHER" id="PTHR43252">
    <property type="entry name" value="TRANSCRIPTIONAL REGULATOR YQJI"/>
    <property type="match status" value="1"/>
</dbReference>
<evidence type="ECO:0000259" key="1">
    <source>
        <dbReference type="Pfam" id="PF03551"/>
    </source>
</evidence>
<dbReference type="AlphaFoldDB" id="A0A378XDJ3"/>
<reference evidence="2 5" key="2">
    <citation type="submission" date="2020-12" db="EMBL/GenBank/DDBJ databases">
        <title>FDA dAtabase for Regulatory Grade micrObial Sequences (FDA-ARGOS): Supporting development and validation of Infectious Disease Dx tests.</title>
        <authorList>
            <person name="Sproer C."/>
            <person name="Gronow S."/>
            <person name="Severitt S."/>
            <person name="Schroder I."/>
            <person name="Tallon L."/>
            <person name="Sadzewicz L."/>
            <person name="Zhao X."/>
            <person name="Boylan J."/>
            <person name="Ott S."/>
            <person name="Bowen H."/>
            <person name="Vavikolanu K."/>
            <person name="Mehta A."/>
            <person name="Aluvathingal J."/>
            <person name="Nadendla S."/>
            <person name="Lowell S."/>
            <person name="Myers T."/>
            <person name="Yan Y."/>
            <person name="Sichtig H."/>
        </authorList>
    </citation>
    <scope>NUCLEOTIDE SEQUENCE [LARGE SCALE GENOMIC DNA]</scope>
    <source>
        <strain evidence="2 5">FDAARGOS_872</strain>
    </source>
</reference>
<dbReference type="Proteomes" id="UP000594903">
    <property type="component" value="Chromosome"/>
</dbReference>
<feature type="domain" description="Transcription regulator PadR N-terminal" evidence="1">
    <location>
        <begin position="25"/>
        <end position="93"/>
    </location>
</feature>
<dbReference type="EMBL" id="CP065725">
    <property type="protein sequence ID" value="QPT40877.1"/>
    <property type="molecule type" value="Genomic_DNA"/>
</dbReference>
<dbReference type="InterPro" id="IPR005149">
    <property type="entry name" value="Tscrpt_reg_PadR_N"/>
</dbReference>
<dbReference type="InterPro" id="IPR036388">
    <property type="entry name" value="WH-like_DNA-bd_sf"/>
</dbReference>
<dbReference type="RefSeq" id="WP_018573643.1">
    <property type="nucleotide sequence ID" value="NZ_CP065725.1"/>
</dbReference>
<dbReference type="Gene3D" id="1.10.10.10">
    <property type="entry name" value="Winged helix-like DNA-binding domain superfamily/Winged helix DNA-binding domain"/>
    <property type="match status" value="1"/>
</dbReference>
<dbReference type="InterPro" id="IPR036390">
    <property type="entry name" value="WH_DNA-bd_sf"/>
</dbReference>
<evidence type="ECO:0000313" key="2">
    <source>
        <dbReference type="EMBL" id="QPT40877.1"/>
    </source>
</evidence>
<reference evidence="3 4" key="1">
    <citation type="submission" date="2018-06" db="EMBL/GenBank/DDBJ databases">
        <authorList>
            <consortium name="Pathogen Informatics"/>
            <person name="Doyle S."/>
        </authorList>
    </citation>
    <scope>NUCLEOTIDE SEQUENCE [LARGE SCALE GENOMIC DNA]</scope>
    <source>
        <strain evidence="3 4">NCTC11997</strain>
    </source>
</reference>
<protein>
    <submittedName>
        <fullName evidence="2">PadR family transcriptional regulator</fullName>
    </submittedName>
    <submittedName>
        <fullName evidence="3">Transcriptional regulator YqjI</fullName>
    </submittedName>
</protein>
<dbReference type="Pfam" id="PF03551">
    <property type="entry name" value="PadR"/>
    <property type="match status" value="1"/>
</dbReference>